<evidence type="ECO:0000256" key="7">
    <source>
        <dbReference type="ARBA" id="ARBA00023242"/>
    </source>
</evidence>
<evidence type="ECO:0000256" key="8">
    <source>
        <dbReference type="ARBA" id="ARBA00031960"/>
    </source>
</evidence>
<evidence type="ECO:0000313" key="10">
    <source>
        <dbReference type="EMBL" id="KAL1517721.1"/>
    </source>
</evidence>
<proteinExistence type="inferred from homology"/>
<dbReference type="PANTHER" id="PTHR12898:SF1">
    <property type="entry name" value="MEDIATOR OF RNA POLYMERASE II TRANSCRIPTION SUBUNIT 24"/>
    <property type="match status" value="1"/>
</dbReference>
<evidence type="ECO:0000256" key="5">
    <source>
        <dbReference type="ARBA" id="ARBA00023159"/>
    </source>
</evidence>
<dbReference type="EMBL" id="JBDJPC010000001">
    <property type="protein sequence ID" value="KAL1517721.1"/>
    <property type="molecule type" value="Genomic_DNA"/>
</dbReference>
<keyword evidence="11" id="KW-1185">Reference proteome</keyword>
<comment type="similarity">
    <text evidence="2">Belongs to the Mediator complex subunit 24 family.</text>
</comment>
<evidence type="ECO:0000256" key="9">
    <source>
        <dbReference type="SAM" id="MobiDB-lite"/>
    </source>
</evidence>
<keyword evidence="6" id="KW-0804">Transcription</keyword>
<keyword evidence="7" id="KW-0539">Nucleus</keyword>
<evidence type="ECO:0000256" key="3">
    <source>
        <dbReference type="ARBA" id="ARBA00019693"/>
    </source>
</evidence>
<evidence type="ECO:0000256" key="1">
    <source>
        <dbReference type="ARBA" id="ARBA00004123"/>
    </source>
</evidence>
<gene>
    <name evidence="10" type="ORF">ABEB36_001452</name>
</gene>
<protein>
    <recommendedName>
        <fullName evidence="3">Mediator of RNA polymerase II transcription subunit 24</fullName>
    </recommendedName>
    <alternativeName>
        <fullName evidence="8">Mediator complex subunit 24</fullName>
    </alternativeName>
</protein>
<accession>A0ABD1FHU4</accession>
<evidence type="ECO:0000256" key="4">
    <source>
        <dbReference type="ARBA" id="ARBA00023015"/>
    </source>
</evidence>
<dbReference type="InterPro" id="IPR021429">
    <property type="entry name" value="Mediator_Med24"/>
</dbReference>
<feature type="compositionally biased region" description="Basic and acidic residues" evidence="9">
    <location>
        <begin position="623"/>
        <end position="634"/>
    </location>
</feature>
<feature type="region of interest" description="Disordered" evidence="9">
    <location>
        <begin position="622"/>
        <end position="647"/>
    </location>
</feature>
<evidence type="ECO:0000256" key="6">
    <source>
        <dbReference type="ARBA" id="ARBA00023163"/>
    </source>
</evidence>
<sequence length="935" mass="105189">MDSKATSKTSSLKALLLRAWRERWTDVQWGINIKTVLPRGVSGDVYDLADCILSQASVGSGANQLALSYLKHSLSVQLVSHAAVLKRLSKFENYDRVHCLTSLLEFLEGMLSGVTCYGKPEETVLATAVLSTANGLVNILLHCRDAGLKEKTNQILRRLLTDDFYIAMICLAKYNNPELLQEIVPKCTQLLATLPEAEERTKFIRMLENIDIHMLRLPVCCEKWPGTLIQSWLQVQLVGNPGTDTSTVLYKLQILQRLKGYSYSRLCAELIRGCLVSLLNVFQIHCPHQSQLSAFIFLNLPHFLQELSRKSEDSNTVVNALEMVLEHSQLLDTIDANDSCTIFNSLLNEFAKVHLITEDQAKMLLDKRKAPTTLKCDNLSSTSMDKVIRCAQSSLSGILKTLLCSDYNKIREAMLGMLHHVLIAKSFELIVAVACSSDQLKTLVAGLIQFTEWSKLAQEDSSLELFDISFVMLIAIMQNYGASPFLDSDGDSLIDRWLNSFLVDSNNPKAPTQLLSMSDPVIVEALIQQFNAGDSELKPSMTLQDILFNMPGVMHEVLVAWEQGALAASDVKRILDAVREKTTCLPIAAATYLCSYMRTAPPETLLKPMNMVQQLLSIPTALEEQKQEESRNEEGDNEGEESNRQRQTKLSLRDRWYLTCDIIRKLQKDIQLPTMRSSHHLVSKSPATEWLHNAWNRAVSRGWLDYNSTKIMQCLFSTAGPRWLVNAVVQELMKLKFRDQLQRGVDLALSIFHADIVACAIELLSHILPQLLYVDVQTYSLMEPQLSALAYLSCFCIYTAWDSVADEQEVSEPPIKVPRFDNLDQQSTETPAKKLIHALLQLLAMYEKLQDGGVTPQTYFIFNLVKALVEVKIDSANALLNQIPASLISDLLKSLPDEFSYSMLLHLHDVTTNTGRVNMAKDICVLRNYHLRHSM</sequence>
<name>A0ABD1FHU4_HYPHA</name>
<dbReference type="Proteomes" id="UP001566132">
    <property type="component" value="Unassembled WGS sequence"/>
</dbReference>
<keyword evidence="5" id="KW-0010">Activator</keyword>
<dbReference type="Pfam" id="PF11277">
    <property type="entry name" value="Med24_N"/>
    <property type="match status" value="2"/>
</dbReference>
<reference evidence="10 11" key="1">
    <citation type="submission" date="2024-05" db="EMBL/GenBank/DDBJ databases">
        <title>Genetic variation in Jamaican populations of the coffee berry borer (Hypothenemus hampei).</title>
        <authorList>
            <person name="Errbii M."/>
            <person name="Myrie A."/>
        </authorList>
    </citation>
    <scope>NUCLEOTIDE SEQUENCE [LARGE SCALE GENOMIC DNA]</scope>
    <source>
        <strain evidence="10">JA-Hopewell-2020-01-JO</strain>
        <tissue evidence="10">Whole body</tissue>
    </source>
</reference>
<organism evidence="10 11">
    <name type="scientific">Hypothenemus hampei</name>
    <name type="common">Coffee berry borer</name>
    <dbReference type="NCBI Taxonomy" id="57062"/>
    <lineage>
        <taxon>Eukaryota</taxon>
        <taxon>Metazoa</taxon>
        <taxon>Ecdysozoa</taxon>
        <taxon>Arthropoda</taxon>
        <taxon>Hexapoda</taxon>
        <taxon>Insecta</taxon>
        <taxon>Pterygota</taxon>
        <taxon>Neoptera</taxon>
        <taxon>Endopterygota</taxon>
        <taxon>Coleoptera</taxon>
        <taxon>Polyphaga</taxon>
        <taxon>Cucujiformia</taxon>
        <taxon>Curculionidae</taxon>
        <taxon>Scolytinae</taxon>
        <taxon>Hypothenemus</taxon>
    </lineage>
</organism>
<dbReference type="PANTHER" id="PTHR12898">
    <property type="entry name" value="MEDIATOR OF RNA POLYMERASE II TRANSCRIPTION SUBUNIT 24"/>
    <property type="match status" value="1"/>
</dbReference>
<keyword evidence="4" id="KW-0805">Transcription regulation</keyword>
<comment type="subcellular location">
    <subcellularLocation>
        <location evidence="1">Nucleus</location>
    </subcellularLocation>
</comment>
<evidence type="ECO:0000313" key="11">
    <source>
        <dbReference type="Proteomes" id="UP001566132"/>
    </source>
</evidence>
<dbReference type="AlphaFoldDB" id="A0ABD1FHU4"/>
<comment type="caution">
    <text evidence="10">The sequence shown here is derived from an EMBL/GenBank/DDBJ whole genome shotgun (WGS) entry which is preliminary data.</text>
</comment>
<dbReference type="GO" id="GO:0005634">
    <property type="term" value="C:nucleus"/>
    <property type="evidence" value="ECO:0007669"/>
    <property type="project" value="UniProtKB-SubCell"/>
</dbReference>
<evidence type="ECO:0000256" key="2">
    <source>
        <dbReference type="ARBA" id="ARBA00007864"/>
    </source>
</evidence>